<organism evidence="2">
    <name type="scientific">marine metagenome</name>
    <dbReference type="NCBI Taxonomy" id="408172"/>
    <lineage>
        <taxon>unclassified sequences</taxon>
        <taxon>metagenomes</taxon>
        <taxon>ecological metagenomes</taxon>
    </lineage>
</organism>
<reference evidence="2" key="1">
    <citation type="submission" date="2018-05" db="EMBL/GenBank/DDBJ databases">
        <authorList>
            <person name="Lanie J.A."/>
            <person name="Ng W.-L."/>
            <person name="Kazmierczak K.M."/>
            <person name="Andrzejewski T.M."/>
            <person name="Davidsen T.M."/>
            <person name="Wayne K.J."/>
            <person name="Tettelin H."/>
            <person name="Glass J.I."/>
            <person name="Rusch D."/>
            <person name="Podicherti R."/>
            <person name="Tsui H.-C.T."/>
            <person name="Winkler M.E."/>
        </authorList>
    </citation>
    <scope>NUCLEOTIDE SEQUENCE</scope>
</reference>
<dbReference type="InterPro" id="IPR036821">
    <property type="entry name" value="Peptide_deformylase_sf"/>
</dbReference>
<dbReference type="PIRSF" id="PIRSF004749">
    <property type="entry name" value="Pep_def"/>
    <property type="match status" value="1"/>
</dbReference>
<dbReference type="HAMAP" id="MF_00163">
    <property type="entry name" value="Pep_deformylase"/>
    <property type="match status" value="1"/>
</dbReference>
<dbReference type="NCBIfam" id="NF001159">
    <property type="entry name" value="PRK00150.1-3"/>
    <property type="match status" value="1"/>
</dbReference>
<comment type="similarity">
    <text evidence="1">Belongs to the polypeptide deformylase family.</text>
</comment>
<evidence type="ECO:0008006" key="3">
    <source>
        <dbReference type="Google" id="ProtNLM"/>
    </source>
</evidence>
<sequence>MDKILFVPHPKLRQQAKTIIKVTQSEIDLSKKMVDVMLSAPGVGLAANQIGILKKIVTVRIHDEEKKIDNTYVLFNPKIKSYSKDKIIMEEGCLSLPKQYADIERPKSITVEYINEKNEIIKEKKNGFEARVLQHEIDHLEGKLFIDYLSSLKRNIFIKRVKKLKKLGEI</sequence>
<proteinExistence type="inferred from homology"/>
<accession>A0A381S2V8</accession>
<dbReference type="Gene3D" id="3.90.45.10">
    <property type="entry name" value="Peptide deformylase"/>
    <property type="match status" value="1"/>
</dbReference>
<dbReference type="AlphaFoldDB" id="A0A381S2V8"/>
<dbReference type="SUPFAM" id="SSF56420">
    <property type="entry name" value="Peptide deformylase"/>
    <property type="match status" value="1"/>
</dbReference>
<evidence type="ECO:0000256" key="1">
    <source>
        <dbReference type="ARBA" id="ARBA00010759"/>
    </source>
</evidence>
<dbReference type="CDD" id="cd00487">
    <property type="entry name" value="Pep_deformylase"/>
    <property type="match status" value="1"/>
</dbReference>
<gene>
    <name evidence="2" type="ORF">METZ01_LOCUS51244</name>
</gene>
<protein>
    <recommendedName>
        <fullName evidence="3">Peptide deformylase</fullName>
    </recommendedName>
</protein>
<dbReference type="PRINTS" id="PR01576">
    <property type="entry name" value="PDEFORMYLASE"/>
</dbReference>
<evidence type="ECO:0000313" key="2">
    <source>
        <dbReference type="EMBL" id="SUZ98390.1"/>
    </source>
</evidence>
<name>A0A381S2V8_9ZZZZ</name>
<dbReference type="GO" id="GO:0042586">
    <property type="term" value="F:peptide deformylase activity"/>
    <property type="evidence" value="ECO:0007669"/>
    <property type="project" value="InterPro"/>
</dbReference>
<dbReference type="PANTHER" id="PTHR10458">
    <property type="entry name" value="PEPTIDE DEFORMYLASE"/>
    <property type="match status" value="1"/>
</dbReference>
<dbReference type="Pfam" id="PF01327">
    <property type="entry name" value="Pep_deformylase"/>
    <property type="match status" value="1"/>
</dbReference>
<dbReference type="InterPro" id="IPR023635">
    <property type="entry name" value="Peptide_deformylase"/>
</dbReference>
<dbReference type="EMBL" id="UINC01002600">
    <property type="protein sequence ID" value="SUZ98390.1"/>
    <property type="molecule type" value="Genomic_DNA"/>
</dbReference>
<dbReference type="PANTHER" id="PTHR10458:SF22">
    <property type="entry name" value="PEPTIDE DEFORMYLASE"/>
    <property type="match status" value="1"/>
</dbReference>
<dbReference type="NCBIfam" id="TIGR00079">
    <property type="entry name" value="pept_deformyl"/>
    <property type="match status" value="1"/>
</dbReference>